<feature type="domain" description="AB hydrolase-1" evidence="2">
    <location>
        <begin position="187"/>
        <end position="253"/>
    </location>
</feature>
<dbReference type="PANTHER" id="PTHR43433">
    <property type="entry name" value="HYDROLASE, ALPHA/BETA FOLD FAMILY PROTEIN"/>
    <property type="match status" value="1"/>
</dbReference>
<dbReference type="OrthoDB" id="19657at2759"/>
<feature type="region of interest" description="Disordered" evidence="1">
    <location>
        <begin position="1"/>
        <end position="39"/>
    </location>
</feature>
<evidence type="ECO:0000259" key="2">
    <source>
        <dbReference type="Pfam" id="PF00561"/>
    </source>
</evidence>
<dbReference type="Pfam" id="PF00561">
    <property type="entry name" value="Abhydrolase_1"/>
    <property type="match status" value="1"/>
</dbReference>
<protein>
    <recommendedName>
        <fullName evidence="2">AB hydrolase-1 domain-containing protein</fullName>
    </recommendedName>
</protein>
<feature type="compositionally biased region" description="Basic and acidic residues" evidence="1">
    <location>
        <begin position="9"/>
        <end position="29"/>
    </location>
</feature>
<accession>A0A4P9VXL1</accession>
<dbReference type="InterPro" id="IPR050471">
    <property type="entry name" value="AB_hydrolase"/>
</dbReference>
<dbReference type="Proteomes" id="UP000269721">
    <property type="component" value="Unassembled WGS sequence"/>
</dbReference>
<reference evidence="4" key="1">
    <citation type="journal article" date="2018" name="Nat. Microbiol.">
        <title>Leveraging single-cell genomics to expand the fungal tree of life.</title>
        <authorList>
            <person name="Ahrendt S.R."/>
            <person name="Quandt C.A."/>
            <person name="Ciobanu D."/>
            <person name="Clum A."/>
            <person name="Salamov A."/>
            <person name="Andreopoulos B."/>
            <person name="Cheng J.F."/>
            <person name="Woyke T."/>
            <person name="Pelin A."/>
            <person name="Henrissat B."/>
            <person name="Reynolds N.K."/>
            <person name="Benny G.L."/>
            <person name="Smith M.E."/>
            <person name="James T.Y."/>
            <person name="Grigoriev I.V."/>
        </authorList>
    </citation>
    <scope>NUCLEOTIDE SEQUENCE [LARGE SCALE GENOMIC DNA]</scope>
</reference>
<dbReference type="Gene3D" id="3.40.50.1820">
    <property type="entry name" value="alpha/beta hydrolase"/>
    <property type="match status" value="1"/>
</dbReference>
<evidence type="ECO:0000313" key="3">
    <source>
        <dbReference type="EMBL" id="RKO83040.1"/>
    </source>
</evidence>
<gene>
    <name evidence="3" type="ORF">BDK51DRAFT_50348</name>
</gene>
<dbReference type="InterPro" id="IPR000073">
    <property type="entry name" value="AB_hydrolase_1"/>
</dbReference>
<evidence type="ECO:0000313" key="4">
    <source>
        <dbReference type="Proteomes" id="UP000269721"/>
    </source>
</evidence>
<dbReference type="SUPFAM" id="SSF53474">
    <property type="entry name" value="alpha/beta-Hydrolases"/>
    <property type="match status" value="1"/>
</dbReference>
<dbReference type="InterPro" id="IPR029058">
    <property type="entry name" value="AB_hydrolase_fold"/>
</dbReference>
<name>A0A4P9VXL1_9FUNG</name>
<dbReference type="AlphaFoldDB" id="A0A4P9VXL1"/>
<evidence type="ECO:0000256" key="1">
    <source>
        <dbReference type="SAM" id="MobiDB-lite"/>
    </source>
</evidence>
<keyword evidence="4" id="KW-1185">Reference proteome</keyword>
<dbReference type="EMBL" id="ML001746">
    <property type="protein sequence ID" value="RKO83040.1"/>
    <property type="molecule type" value="Genomic_DNA"/>
</dbReference>
<dbReference type="PANTHER" id="PTHR43433:SF5">
    <property type="entry name" value="AB HYDROLASE-1 DOMAIN-CONTAINING PROTEIN"/>
    <property type="match status" value="1"/>
</dbReference>
<sequence>MGPPAVGGGDRREGEKVTRVGRRSSDGRKNPVRIQSGSSLDPIATQASLAAWPRKPGGLLLFFPLASFASSPPSASSPNPSKTAAMPYAEIAVTRPYPKPFSLYYDIYGSGPSKVVLIAAWGAERVAAGGWGPHGWRPDRTSSRIADKSHGERFRGELDFNTTKKQLAHTPPSPLTHYPVTGKPISSHQSWDFQFEHFANRSEYSCLVFDNRGVGLSDCPEGRYTTSEMAKDTYELLVYLGWKSNVHVVGVSMAKLNPPRTDMAV</sequence>
<proteinExistence type="predicted"/>
<organism evidence="3 4">
    <name type="scientific">Blyttiomyces helicus</name>
    <dbReference type="NCBI Taxonomy" id="388810"/>
    <lineage>
        <taxon>Eukaryota</taxon>
        <taxon>Fungi</taxon>
        <taxon>Fungi incertae sedis</taxon>
        <taxon>Chytridiomycota</taxon>
        <taxon>Chytridiomycota incertae sedis</taxon>
        <taxon>Chytridiomycetes</taxon>
        <taxon>Chytridiomycetes incertae sedis</taxon>
        <taxon>Blyttiomyces</taxon>
    </lineage>
</organism>